<keyword evidence="2 5" id="KW-0689">Ribosomal protein</keyword>
<dbReference type="Proteomes" id="UP000178599">
    <property type="component" value="Unassembled WGS sequence"/>
</dbReference>
<dbReference type="PIRSF" id="PIRSF002161">
    <property type="entry name" value="Ribosomal_L5"/>
    <property type="match status" value="1"/>
</dbReference>
<evidence type="ECO:0000256" key="5">
    <source>
        <dbReference type="RuleBase" id="RU003930"/>
    </source>
</evidence>
<evidence type="ECO:0000259" key="7">
    <source>
        <dbReference type="Pfam" id="PF00673"/>
    </source>
</evidence>
<reference evidence="8 9" key="1">
    <citation type="journal article" date="2016" name="Nat. Commun.">
        <title>Thousands of microbial genomes shed light on interconnected biogeochemical processes in an aquifer system.</title>
        <authorList>
            <person name="Anantharaman K."/>
            <person name="Brown C.T."/>
            <person name="Hug L.A."/>
            <person name="Sharon I."/>
            <person name="Castelle C.J."/>
            <person name="Probst A.J."/>
            <person name="Thomas B.C."/>
            <person name="Singh A."/>
            <person name="Wilkins M.J."/>
            <person name="Karaoz U."/>
            <person name="Brodie E.L."/>
            <person name="Williams K.H."/>
            <person name="Hubbard S.S."/>
            <person name="Banfield J.F."/>
        </authorList>
    </citation>
    <scope>NUCLEOTIDE SEQUENCE [LARGE SCALE GENOMIC DNA]</scope>
</reference>
<dbReference type="AlphaFoldDB" id="A0A1G2CPF6"/>
<proteinExistence type="inferred from homology"/>
<evidence type="ECO:0000256" key="4">
    <source>
        <dbReference type="ARBA" id="ARBA00035461"/>
    </source>
</evidence>
<evidence type="ECO:0000313" key="8">
    <source>
        <dbReference type="EMBL" id="OGZ03255.1"/>
    </source>
</evidence>
<feature type="domain" description="Large ribosomal subunit protein uL5 N-terminal" evidence="6">
    <location>
        <begin position="9"/>
        <end position="62"/>
    </location>
</feature>
<dbReference type="EMBL" id="MHLE01000006">
    <property type="protein sequence ID" value="OGZ03255.1"/>
    <property type="molecule type" value="Genomic_DNA"/>
</dbReference>
<protein>
    <recommendedName>
        <fullName evidence="4">50S ribosomal protein L5</fullName>
    </recommendedName>
</protein>
<comment type="similarity">
    <text evidence="1 5">Belongs to the universal ribosomal protein uL5 family.</text>
</comment>
<dbReference type="GO" id="GO:0003735">
    <property type="term" value="F:structural constituent of ribosome"/>
    <property type="evidence" value="ECO:0007669"/>
    <property type="project" value="InterPro"/>
</dbReference>
<evidence type="ECO:0000259" key="6">
    <source>
        <dbReference type="Pfam" id="PF00281"/>
    </source>
</evidence>
<accession>A0A1G2CPF6</accession>
<dbReference type="GO" id="GO:0005840">
    <property type="term" value="C:ribosome"/>
    <property type="evidence" value="ECO:0007669"/>
    <property type="project" value="UniProtKB-KW"/>
</dbReference>
<dbReference type="Pfam" id="PF00673">
    <property type="entry name" value="Ribosomal_L5_C"/>
    <property type="match status" value="1"/>
</dbReference>
<name>A0A1G2CPF6_9BACT</name>
<evidence type="ECO:0000256" key="3">
    <source>
        <dbReference type="ARBA" id="ARBA00023274"/>
    </source>
</evidence>
<evidence type="ECO:0000256" key="2">
    <source>
        <dbReference type="ARBA" id="ARBA00022980"/>
    </source>
</evidence>
<evidence type="ECO:0000256" key="1">
    <source>
        <dbReference type="ARBA" id="ARBA00008553"/>
    </source>
</evidence>
<dbReference type="InterPro" id="IPR031310">
    <property type="entry name" value="Ribosomal_uL5_N"/>
</dbReference>
<comment type="caution">
    <text evidence="8">The sequence shown here is derived from an EMBL/GenBank/DDBJ whole genome shotgun (WGS) entry which is preliminary data.</text>
</comment>
<dbReference type="InterPro" id="IPR002132">
    <property type="entry name" value="Ribosomal_uL5"/>
</dbReference>
<dbReference type="Gene3D" id="3.30.1440.10">
    <property type="match status" value="1"/>
</dbReference>
<dbReference type="GO" id="GO:0006412">
    <property type="term" value="P:translation"/>
    <property type="evidence" value="ECO:0007669"/>
    <property type="project" value="InterPro"/>
</dbReference>
<sequence>MKENFRKNIEKVVVNVGVGRMSQAADFEKRLLPEITKELAMMTGQKCETIKSKKSISGFKLRVGQVIGLKTTLRRGRAVDFLQRLINMVLPRVKDFRGLKLTAIDKSGVLNIGIKDKSIFPEIVPEESKVSFGLEISVVPKTRKREEALEVYSLLKFPIIKKKNG</sequence>
<feature type="domain" description="Large ribosomal subunit protein uL5 C-terminal" evidence="7">
    <location>
        <begin position="67"/>
        <end position="158"/>
    </location>
</feature>
<dbReference type="SUPFAM" id="SSF55282">
    <property type="entry name" value="RL5-like"/>
    <property type="match status" value="1"/>
</dbReference>
<gene>
    <name evidence="8" type="ORF">A2390_01755</name>
</gene>
<dbReference type="InterPro" id="IPR031309">
    <property type="entry name" value="Ribosomal_uL5_C"/>
</dbReference>
<dbReference type="Pfam" id="PF00281">
    <property type="entry name" value="Ribosomal_L5"/>
    <property type="match status" value="1"/>
</dbReference>
<dbReference type="InterPro" id="IPR022803">
    <property type="entry name" value="Ribosomal_uL5_dom_sf"/>
</dbReference>
<evidence type="ECO:0000313" key="9">
    <source>
        <dbReference type="Proteomes" id="UP000178599"/>
    </source>
</evidence>
<dbReference type="PANTHER" id="PTHR11994">
    <property type="entry name" value="60S RIBOSOMAL PROTEIN L11-RELATED"/>
    <property type="match status" value="1"/>
</dbReference>
<organism evidence="8 9">
    <name type="scientific">Candidatus Liptonbacteria bacterium RIFOXYB1_FULL_36_10</name>
    <dbReference type="NCBI Taxonomy" id="1798654"/>
    <lineage>
        <taxon>Bacteria</taxon>
        <taxon>Candidatus Liptoniibacteriota</taxon>
    </lineage>
</organism>
<dbReference type="GO" id="GO:1990904">
    <property type="term" value="C:ribonucleoprotein complex"/>
    <property type="evidence" value="ECO:0007669"/>
    <property type="project" value="UniProtKB-KW"/>
</dbReference>
<keyword evidence="3 5" id="KW-0687">Ribonucleoprotein</keyword>